<comment type="subcellular location">
    <subcellularLocation>
        <location evidence="1">Membrane</location>
        <topology evidence="1">Multi-pass membrane protein</topology>
    </subcellularLocation>
</comment>
<feature type="transmembrane region" description="Helical" evidence="8">
    <location>
        <begin position="310"/>
        <end position="331"/>
    </location>
</feature>
<dbReference type="InterPro" id="IPR011701">
    <property type="entry name" value="MFS"/>
</dbReference>
<dbReference type="EMBL" id="CAQQ02150323">
    <property type="status" value="NOT_ANNOTATED_CDS"/>
    <property type="molecule type" value="Genomic_DNA"/>
</dbReference>
<proteinExistence type="predicted"/>
<dbReference type="PANTHER" id="PTHR11662">
    <property type="entry name" value="SOLUTE CARRIER FAMILY 17"/>
    <property type="match status" value="1"/>
</dbReference>
<evidence type="ECO:0000313" key="11">
    <source>
        <dbReference type="Proteomes" id="UP000015102"/>
    </source>
</evidence>
<feature type="transmembrane region" description="Helical" evidence="8">
    <location>
        <begin position="51"/>
        <end position="73"/>
    </location>
</feature>
<reference evidence="11" key="1">
    <citation type="submission" date="2013-02" db="EMBL/GenBank/DDBJ databases">
        <authorList>
            <person name="Hughes D."/>
        </authorList>
    </citation>
    <scope>NUCLEOTIDE SEQUENCE</scope>
    <source>
        <strain>Durham</strain>
        <strain evidence="11">NC isolate 2 -- Noor lab</strain>
    </source>
</reference>
<evidence type="ECO:0000256" key="3">
    <source>
        <dbReference type="ARBA" id="ARBA00022692"/>
    </source>
</evidence>
<dbReference type="InterPro" id="IPR020846">
    <property type="entry name" value="MFS_dom"/>
</dbReference>
<protein>
    <recommendedName>
        <fullName evidence="9">Major facilitator superfamily (MFS) profile domain-containing protein</fullName>
    </recommendedName>
</protein>
<dbReference type="EnsemblMetazoa" id="MESCA009734-RA">
    <property type="protein sequence ID" value="MESCA009734-PA"/>
    <property type="gene ID" value="MESCA009734"/>
</dbReference>
<feature type="transmembrane region" description="Helical" evidence="8">
    <location>
        <begin position="267"/>
        <end position="287"/>
    </location>
</feature>
<dbReference type="EMBL" id="CAQQ02150321">
    <property type="status" value="NOT_ANNOTATED_CDS"/>
    <property type="molecule type" value="Genomic_DNA"/>
</dbReference>
<evidence type="ECO:0000256" key="4">
    <source>
        <dbReference type="ARBA" id="ARBA00022847"/>
    </source>
</evidence>
<keyword evidence="11" id="KW-1185">Reference proteome</keyword>
<dbReference type="InterPro" id="IPR050382">
    <property type="entry name" value="MFS_Na/Anion_cotransporter"/>
</dbReference>
<evidence type="ECO:0000256" key="6">
    <source>
        <dbReference type="ARBA" id="ARBA00023136"/>
    </source>
</evidence>
<evidence type="ECO:0000256" key="8">
    <source>
        <dbReference type="SAM" id="Phobius"/>
    </source>
</evidence>
<dbReference type="SUPFAM" id="SSF103473">
    <property type="entry name" value="MFS general substrate transporter"/>
    <property type="match status" value="1"/>
</dbReference>
<dbReference type="PROSITE" id="PS50850">
    <property type="entry name" value="MFS"/>
    <property type="match status" value="1"/>
</dbReference>
<feature type="transmembrane region" description="Helical" evidence="8">
    <location>
        <begin position="180"/>
        <end position="199"/>
    </location>
</feature>
<feature type="transmembrane region" description="Helical" evidence="8">
    <location>
        <begin position="79"/>
        <end position="98"/>
    </location>
</feature>
<dbReference type="Pfam" id="PF07690">
    <property type="entry name" value="MFS_1"/>
    <property type="match status" value="1"/>
</dbReference>
<feature type="transmembrane region" description="Helical" evidence="8">
    <location>
        <begin position="110"/>
        <end position="133"/>
    </location>
</feature>
<dbReference type="Proteomes" id="UP000015102">
    <property type="component" value="Unassembled WGS sequence"/>
</dbReference>
<dbReference type="GO" id="GO:0006820">
    <property type="term" value="P:monoatomic anion transport"/>
    <property type="evidence" value="ECO:0007669"/>
    <property type="project" value="TreeGrafter"/>
</dbReference>
<feature type="compositionally biased region" description="Basic and acidic residues" evidence="7">
    <location>
        <begin position="347"/>
        <end position="361"/>
    </location>
</feature>
<evidence type="ECO:0000313" key="10">
    <source>
        <dbReference type="EnsemblMetazoa" id="MESCA009734-PA"/>
    </source>
</evidence>
<evidence type="ECO:0000256" key="1">
    <source>
        <dbReference type="ARBA" id="ARBA00004141"/>
    </source>
</evidence>
<dbReference type="GO" id="GO:0015293">
    <property type="term" value="F:symporter activity"/>
    <property type="evidence" value="ECO:0007669"/>
    <property type="project" value="UniProtKB-KW"/>
</dbReference>
<reference evidence="10" key="2">
    <citation type="submission" date="2015-06" db="UniProtKB">
        <authorList>
            <consortium name="EnsemblMetazoa"/>
        </authorList>
    </citation>
    <scope>IDENTIFICATION</scope>
</reference>
<dbReference type="HOGENOM" id="CLU_001265_5_0_1"/>
<keyword evidence="6 8" id="KW-0472">Membrane</keyword>
<sequence>MTNAESTNDQFHEFQWSSGEKQLIISSFYWGYALTQLPGGYLALKFGSRLTALISVLGSAILSMITPVCVMAGEWQAFMAIRIVQGLFQGMIFPSMYGHLSKWAPKNERTLHGALANSGIECGTVFAMGVSGLIAASSIGWPGISYVSGGFGLVWAVLCDEERKYIQSTQLEDDQNLRKLPTPWLSIFTSLPFLALLFVRCTQAWGFSTMMSETPIYMNEVLKFDIKKNALFSALPYMAMWIMSYIYVFLSELIIKKEMMSLSMMRKTFSSIASIIPALAFIGLGFVDDQNAAIAVSLIVVNVGGERTKWQIVFAISAAIFLIGNTFYCFFGKTDVQPWNAPAESTDAEKNESKEKKVEKH</sequence>
<feature type="transmembrane region" description="Helical" evidence="8">
    <location>
        <begin position="139"/>
        <end position="159"/>
    </location>
</feature>
<dbReference type="STRING" id="36166.T1H0Q0"/>
<evidence type="ECO:0000256" key="5">
    <source>
        <dbReference type="ARBA" id="ARBA00022989"/>
    </source>
</evidence>
<feature type="transmembrane region" description="Helical" evidence="8">
    <location>
        <begin position="23"/>
        <end position="44"/>
    </location>
</feature>
<dbReference type="OMA" id="GIFYISC"/>
<evidence type="ECO:0000256" key="2">
    <source>
        <dbReference type="ARBA" id="ARBA00022448"/>
    </source>
</evidence>
<accession>T1H0Q0</accession>
<dbReference type="GO" id="GO:0016020">
    <property type="term" value="C:membrane"/>
    <property type="evidence" value="ECO:0007669"/>
    <property type="project" value="UniProtKB-SubCell"/>
</dbReference>
<name>T1H0Q0_MEGSC</name>
<dbReference type="Gene3D" id="1.20.1250.20">
    <property type="entry name" value="MFS general substrate transporter like domains"/>
    <property type="match status" value="1"/>
</dbReference>
<dbReference type="InterPro" id="IPR036259">
    <property type="entry name" value="MFS_trans_sf"/>
</dbReference>
<evidence type="ECO:0000259" key="9">
    <source>
        <dbReference type="PROSITE" id="PS50850"/>
    </source>
</evidence>
<feature type="region of interest" description="Disordered" evidence="7">
    <location>
        <begin position="342"/>
        <end position="361"/>
    </location>
</feature>
<feature type="domain" description="Major facilitator superfamily (MFS) profile" evidence="9">
    <location>
        <begin position="1"/>
        <end position="361"/>
    </location>
</feature>
<dbReference type="AlphaFoldDB" id="T1H0Q0"/>
<feature type="transmembrane region" description="Helical" evidence="8">
    <location>
        <begin position="234"/>
        <end position="255"/>
    </location>
</feature>
<dbReference type="EMBL" id="CAQQ02150322">
    <property type="status" value="NOT_ANNOTATED_CDS"/>
    <property type="molecule type" value="Genomic_DNA"/>
</dbReference>
<keyword evidence="5 8" id="KW-1133">Transmembrane helix</keyword>
<dbReference type="PANTHER" id="PTHR11662:SF280">
    <property type="entry name" value="FI21844P1-RELATED"/>
    <property type="match status" value="1"/>
</dbReference>
<keyword evidence="4" id="KW-0769">Symport</keyword>
<organism evidence="10 11">
    <name type="scientific">Megaselia scalaris</name>
    <name type="common">Humpbacked fly</name>
    <name type="synonym">Phora scalaris</name>
    <dbReference type="NCBI Taxonomy" id="36166"/>
    <lineage>
        <taxon>Eukaryota</taxon>
        <taxon>Metazoa</taxon>
        <taxon>Ecdysozoa</taxon>
        <taxon>Arthropoda</taxon>
        <taxon>Hexapoda</taxon>
        <taxon>Insecta</taxon>
        <taxon>Pterygota</taxon>
        <taxon>Neoptera</taxon>
        <taxon>Endopterygota</taxon>
        <taxon>Diptera</taxon>
        <taxon>Brachycera</taxon>
        <taxon>Muscomorpha</taxon>
        <taxon>Platypezoidea</taxon>
        <taxon>Phoridae</taxon>
        <taxon>Megaseliini</taxon>
        <taxon>Megaselia</taxon>
    </lineage>
</organism>
<dbReference type="FunFam" id="1.20.1250.20:FF:000003">
    <property type="entry name" value="Solute carrier family 17 member 3"/>
    <property type="match status" value="1"/>
</dbReference>
<evidence type="ECO:0000256" key="7">
    <source>
        <dbReference type="SAM" id="MobiDB-lite"/>
    </source>
</evidence>
<keyword evidence="2" id="KW-0813">Transport</keyword>
<keyword evidence="3 8" id="KW-0812">Transmembrane</keyword>